<reference evidence="7 8" key="1">
    <citation type="submission" date="2024-07" db="EMBL/GenBank/DDBJ databases">
        <title>Section-level genome sequencing and comparative genomics of Aspergillus sections Usti and Cavernicolus.</title>
        <authorList>
            <consortium name="Lawrence Berkeley National Laboratory"/>
            <person name="Nybo J.L."/>
            <person name="Vesth T.C."/>
            <person name="Theobald S."/>
            <person name="Frisvad J.C."/>
            <person name="Larsen T.O."/>
            <person name="Kjaerboelling I."/>
            <person name="Rothschild-Mancinelli K."/>
            <person name="Lyhne E.K."/>
            <person name="Kogle M.E."/>
            <person name="Barry K."/>
            <person name="Clum A."/>
            <person name="Na H."/>
            <person name="Ledsgaard L."/>
            <person name="Lin J."/>
            <person name="Lipzen A."/>
            <person name="Kuo A."/>
            <person name="Riley R."/>
            <person name="Mondo S."/>
            <person name="Labutti K."/>
            <person name="Haridas S."/>
            <person name="Pangalinan J."/>
            <person name="Salamov A.A."/>
            <person name="Simmons B.A."/>
            <person name="Magnuson J.K."/>
            <person name="Chen J."/>
            <person name="Drula E."/>
            <person name="Henrissat B."/>
            <person name="Wiebenga A."/>
            <person name="Lubbers R.J."/>
            <person name="Gomes A.C."/>
            <person name="Makela M.R."/>
            <person name="Stajich J."/>
            <person name="Grigoriev I.V."/>
            <person name="Mortensen U.H."/>
            <person name="De Vries R.P."/>
            <person name="Baker S.E."/>
            <person name="Andersen M.R."/>
        </authorList>
    </citation>
    <scope>NUCLEOTIDE SEQUENCE [LARGE SCALE GENOMIC DNA]</scope>
    <source>
        <strain evidence="7 8">CBS 588.65</strain>
    </source>
</reference>
<keyword evidence="3" id="KW-0456">Lyase</keyword>
<comment type="similarity">
    <text evidence="4">Belongs to the peptidase C56 family. HSP31-like subfamily.</text>
</comment>
<organism evidence="7 8">
    <name type="scientific">Aspergillus granulosus</name>
    <dbReference type="NCBI Taxonomy" id="176169"/>
    <lineage>
        <taxon>Eukaryota</taxon>
        <taxon>Fungi</taxon>
        <taxon>Dikarya</taxon>
        <taxon>Ascomycota</taxon>
        <taxon>Pezizomycotina</taxon>
        <taxon>Eurotiomycetes</taxon>
        <taxon>Eurotiomycetidae</taxon>
        <taxon>Eurotiales</taxon>
        <taxon>Aspergillaceae</taxon>
        <taxon>Aspergillus</taxon>
        <taxon>Aspergillus subgen. Nidulantes</taxon>
    </lineage>
</organism>
<feature type="domain" description="DJ-1/PfpI" evidence="6">
    <location>
        <begin position="29"/>
        <end position="142"/>
    </location>
</feature>
<dbReference type="InterPro" id="IPR050325">
    <property type="entry name" value="Prot/Nucl_acid_deglycase"/>
</dbReference>
<dbReference type="Proteomes" id="UP001610334">
    <property type="component" value="Unassembled WGS sequence"/>
</dbReference>
<evidence type="ECO:0000256" key="3">
    <source>
        <dbReference type="ARBA" id="ARBA00023239"/>
    </source>
</evidence>
<evidence type="ECO:0000256" key="1">
    <source>
        <dbReference type="ARBA" id="ARBA00013134"/>
    </source>
</evidence>
<evidence type="ECO:0000313" key="8">
    <source>
        <dbReference type="Proteomes" id="UP001610334"/>
    </source>
</evidence>
<evidence type="ECO:0000313" key="7">
    <source>
        <dbReference type="EMBL" id="KAL2802099.1"/>
    </source>
</evidence>
<dbReference type="CDD" id="cd03141">
    <property type="entry name" value="GATase1_Hsp31_like"/>
    <property type="match status" value="1"/>
</dbReference>
<accession>A0ABR4GSP8</accession>
<evidence type="ECO:0000256" key="4">
    <source>
        <dbReference type="ARBA" id="ARBA00038493"/>
    </source>
</evidence>
<dbReference type="EMBL" id="JBFXLT010000209">
    <property type="protein sequence ID" value="KAL2802099.1"/>
    <property type="molecule type" value="Genomic_DNA"/>
</dbReference>
<evidence type="ECO:0000259" key="6">
    <source>
        <dbReference type="Pfam" id="PF01965"/>
    </source>
</evidence>
<dbReference type="SUPFAM" id="SSF52317">
    <property type="entry name" value="Class I glutamine amidotransferase-like"/>
    <property type="match status" value="1"/>
</dbReference>
<dbReference type="InterPro" id="IPR029062">
    <property type="entry name" value="Class_I_gatase-like"/>
</dbReference>
<comment type="catalytic activity">
    <reaction evidence="5">
        <text>methylglyoxal + H2O = (R)-lactate + H(+)</text>
        <dbReference type="Rhea" id="RHEA:27754"/>
        <dbReference type="ChEBI" id="CHEBI:15377"/>
        <dbReference type="ChEBI" id="CHEBI:15378"/>
        <dbReference type="ChEBI" id="CHEBI:16004"/>
        <dbReference type="ChEBI" id="CHEBI:17158"/>
        <dbReference type="EC" id="4.2.1.130"/>
    </reaction>
</comment>
<evidence type="ECO:0000256" key="5">
    <source>
        <dbReference type="ARBA" id="ARBA00048082"/>
    </source>
</evidence>
<keyword evidence="2" id="KW-0346">Stress response</keyword>
<evidence type="ECO:0000256" key="2">
    <source>
        <dbReference type="ARBA" id="ARBA00023016"/>
    </source>
</evidence>
<gene>
    <name evidence="7" type="ORF">BJX63DRAFT_438197</name>
</gene>
<dbReference type="InterPro" id="IPR002818">
    <property type="entry name" value="DJ-1/PfpI"/>
</dbReference>
<dbReference type="Gene3D" id="3.40.50.880">
    <property type="match status" value="1"/>
</dbReference>
<sequence length="235" mass="24687">MTPKILVVLTSAATNPSNGQEVGWYLPELAHPWDVLKSKVDFVVASPKGGVAPISTKSVELFASDPVSSKFFAEQKALWEDTVKLSDVLDRVDEFDAIYYPGGHGPMFDLYSDLESISLIQKFALAKKPIGAVCHGPAAFLNVTLPSGEPLIASAAVTGFSDEEEDALGATAAMPFSLEQELQRLSGGGYGKADEKFGEKIFVSQVKELGGALVTGQNPASGKAVGEALGVALGL</sequence>
<dbReference type="Pfam" id="PF01965">
    <property type="entry name" value="DJ-1_PfpI"/>
    <property type="match status" value="1"/>
</dbReference>
<protein>
    <recommendedName>
        <fullName evidence="1">D-lactate dehydratase</fullName>
        <ecNumber evidence="1">4.2.1.130</ecNumber>
    </recommendedName>
</protein>
<comment type="caution">
    <text evidence="7">The sequence shown here is derived from an EMBL/GenBank/DDBJ whole genome shotgun (WGS) entry which is preliminary data.</text>
</comment>
<keyword evidence="8" id="KW-1185">Reference proteome</keyword>
<name>A0ABR4GSP8_9EURO</name>
<dbReference type="PANTHER" id="PTHR48094:SF11">
    <property type="entry name" value="GLUTATHIONE-INDEPENDENT GLYOXALASE HSP31-RELATED"/>
    <property type="match status" value="1"/>
</dbReference>
<dbReference type="PANTHER" id="PTHR48094">
    <property type="entry name" value="PROTEIN/NUCLEIC ACID DEGLYCASE DJ-1-RELATED"/>
    <property type="match status" value="1"/>
</dbReference>
<dbReference type="EC" id="4.2.1.130" evidence="1"/>
<proteinExistence type="inferred from homology"/>